<reference evidence="1" key="1">
    <citation type="submission" date="2022-07" db="EMBL/GenBank/DDBJ databases">
        <title>Phylogenomic reconstructions and comparative analyses of Kickxellomycotina fungi.</title>
        <authorList>
            <person name="Reynolds N.K."/>
            <person name="Stajich J.E."/>
            <person name="Barry K."/>
            <person name="Grigoriev I.V."/>
            <person name="Crous P."/>
            <person name="Smith M.E."/>
        </authorList>
    </citation>
    <scope>NUCLEOTIDE SEQUENCE</scope>
    <source>
        <strain evidence="1">NRRL 5244</strain>
    </source>
</reference>
<sequence length="162" mass="17439">MIPTSTSGDYDSDNDDEPFDEPAQRAVVKKAARAASVAAAKTTHKTIPNVAEQKAAIMSKFQSLELAKAKALAKPAAHAAPKAPVKAVVADKAKPLSNMFQRSRPIQVGKADFVRIADAEPIDGVLNINMDKLVDTKLKPDYVMDIGYKLKRPNTAARDVDI</sequence>
<dbReference type="Proteomes" id="UP001150603">
    <property type="component" value="Unassembled WGS sequence"/>
</dbReference>
<evidence type="ECO:0000313" key="2">
    <source>
        <dbReference type="Proteomes" id="UP001150603"/>
    </source>
</evidence>
<dbReference type="EMBL" id="JANBPW010006001">
    <property type="protein sequence ID" value="KAJ1931448.1"/>
    <property type="molecule type" value="Genomic_DNA"/>
</dbReference>
<name>A0ACC1IZ26_9FUNG</name>
<keyword evidence="2" id="KW-1185">Reference proteome</keyword>
<evidence type="ECO:0000313" key="1">
    <source>
        <dbReference type="EMBL" id="KAJ1931448.1"/>
    </source>
</evidence>
<accession>A0ACC1IZ26</accession>
<gene>
    <name evidence="1" type="ORF">FBU59_006705</name>
</gene>
<protein>
    <submittedName>
        <fullName evidence="1">Uncharacterized protein</fullName>
    </submittedName>
</protein>
<proteinExistence type="predicted"/>
<comment type="caution">
    <text evidence="1">The sequence shown here is derived from an EMBL/GenBank/DDBJ whole genome shotgun (WGS) entry which is preliminary data.</text>
</comment>
<organism evidence="1 2">
    <name type="scientific">Linderina macrospora</name>
    <dbReference type="NCBI Taxonomy" id="4868"/>
    <lineage>
        <taxon>Eukaryota</taxon>
        <taxon>Fungi</taxon>
        <taxon>Fungi incertae sedis</taxon>
        <taxon>Zoopagomycota</taxon>
        <taxon>Kickxellomycotina</taxon>
        <taxon>Kickxellomycetes</taxon>
        <taxon>Kickxellales</taxon>
        <taxon>Kickxellaceae</taxon>
        <taxon>Linderina</taxon>
    </lineage>
</organism>